<organism evidence="1 2">
    <name type="scientific">Klebsiella oxytoca</name>
    <dbReference type="NCBI Taxonomy" id="571"/>
    <lineage>
        <taxon>Bacteria</taxon>
        <taxon>Pseudomonadati</taxon>
        <taxon>Pseudomonadota</taxon>
        <taxon>Gammaproteobacteria</taxon>
        <taxon>Enterobacterales</taxon>
        <taxon>Enterobacteriaceae</taxon>
        <taxon>Klebsiella/Raoultella group</taxon>
        <taxon>Klebsiella</taxon>
    </lineage>
</organism>
<sequence>MVKHAPAHKEAAATEILFYCHFYLISRHIPFSFLAIIFQNKIFIFHFAIKLTLLNLSK</sequence>
<protein>
    <submittedName>
        <fullName evidence="1">Uncharacterized protein</fullName>
    </submittedName>
</protein>
<dbReference type="EMBL" id="QJJG01000027">
    <property type="protein sequence ID" value="PXW37034.1"/>
    <property type="molecule type" value="Genomic_DNA"/>
</dbReference>
<proteinExistence type="predicted"/>
<dbReference type="AlphaFoldDB" id="A0A318FBG3"/>
<evidence type="ECO:0000313" key="1">
    <source>
        <dbReference type="EMBL" id="PXW37034.1"/>
    </source>
</evidence>
<reference evidence="1 2" key="1">
    <citation type="submission" date="2018-05" db="EMBL/GenBank/DDBJ databases">
        <title>Freshwater and sediment microbial communities from various areas in North America, analyzing microbe dynamics in response to fracking.</title>
        <authorList>
            <person name="Lamendella R."/>
        </authorList>
    </citation>
    <scope>NUCLEOTIDE SEQUENCE [LARGE SCALE GENOMIC DNA]</scope>
    <source>
        <strain evidence="1 2">67</strain>
    </source>
</reference>
<dbReference type="Proteomes" id="UP000247485">
    <property type="component" value="Unassembled WGS sequence"/>
</dbReference>
<name>A0A318FBG3_KLEOX</name>
<accession>A0A318FBG3</accession>
<gene>
    <name evidence="1" type="ORF">DET57_12717</name>
</gene>
<evidence type="ECO:0000313" key="2">
    <source>
        <dbReference type="Proteomes" id="UP000247485"/>
    </source>
</evidence>
<comment type="caution">
    <text evidence="1">The sequence shown here is derived from an EMBL/GenBank/DDBJ whole genome shotgun (WGS) entry which is preliminary data.</text>
</comment>